<keyword evidence="2" id="KW-1185">Reference proteome</keyword>
<dbReference type="AlphaFoldDB" id="J3MFB2"/>
<sequence length="74" mass="8792">TAHAIFFFFLSACEGRDHRARTSSIHILLCIRRRHQLYIMAGNLWHYFLCLGKDENNLCKNELCKLDVLYFENT</sequence>
<protein>
    <submittedName>
        <fullName evidence="1">Uncharacterized protein</fullName>
    </submittedName>
</protein>
<dbReference type="Gramene" id="OB06G27060.1">
    <property type="protein sequence ID" value="OB06G27060.1"/>
    <property type="gene ID" value="OB06G27060"/>
</dbReference>
<evidence type="ECO:0000313" key="1">
    <source>
        <dbReference type="EnsemblPlants" id="OB06G27060.1"/>
    </source>
</evidence>
<name>J3MFB2_ORYBR</name>
<evidence type="ECO:0000313" key="2">
    <source>
        <dbReference type="Proteomes" id="UP000006038"/>
    </source>
</evidence>
<reference evidence="1" key="2">
    <citation type="submission" date="2013-04" db="UniProtKB">
        <authorList>
            <consortium name="EnsemblPlants"/>
        </authorList>
    </citation>
    <scope>IDENTIFICATION</scope>
</reference>
<reference evidence="1" key="1">
    <citation type="journal article" date="2013" name="Nat. Commun.">
        <title>Whole-genome sequencing of Oryza brachyantha reveals mechanisms underlying Oryza genome evolution.</title>
        <authorList>
            <person name="Chen J."/>
            <person name="Huang Q."/>
            <person name="Gao D."/>
            <person name="Wang J."/>
            <person name="Lang Y."/>
            <person name="Liu T."/>
            <person name="Li B."/>
            <person name="Bai Z."/>
            <person name="Luis Goicoechea J."/>
            <person name="Liang C."/>
            <person name="Chen C."/>
            <person name="Zhang W."/>
            <person name="Sun S."/>
            <person name="Liao Y."/>
            <person name="Zhang X."/>
            <person name="Yang L."/>
            <person name="Song C."/>
            <person name="Wang M."/>
            <person name="Shi J."/>
            <person name="Liu G."/>
            <person name="Liu J."/>
            <person name="Zhou H."/>
            <person name="Zhou W."/>
            <person name="Yu Q."/>
            <person name="An N."/>
            <person name="Chen Y."/>
            <person name="Cai Q."/>
            <person name="Wang B."/>
            <person name="Liu B."/>
            <person name="Min J."/>
            <person name="Huang Y."/>
            <person name="Wu H."/>
            <person name="Li Z."/>
            <person name="Zhang Y."/>
            <person name="Yin Y."/>
            <person name="Song W."/>
            <person name="Jiang J."/>
            <person name="Jackson S.A."/>
            <person name="Wing R.A."/>
            <person name="Wang J."/>
            <person name="Chen M."/>
        </authorList>
    </citation>
    <scope>NUCLEOTIDE SEQUENCE [LARGE SCALE GENOMIC DNA]</scope>
    <source>
        <strain evidence="1">cv. IRGC 101232</strain>
    </source>
</reference>
<organism evidence="1">
    <name type="scientific">Oryza brachyantha</name>
    <name type="common">malo sina</name>
    <dbReference type="NCBI Taxonomy" id="4533"/>
    <lineage>
        <taxon>Eukaryota</taxon>
        <taxon>Viridiplantae</taxon>
        <taxon>Streptophyta</taxon>
        <taxon>Embryophyta</taxon>
        <taxon>Tracheophyta</taxon>
        <taxon>Spermatophyta</taxon>
        <taxon>Magnoliopsida</taxon>
        <taxon>Liliopsida</taxon>
        <taxon>Poales</taxon>
        <taxon>Poaceae</taxon>
        <taxon>BOP clade</taxon>
        <taxon>Oryzoideae</taxon>
        <taxon>Oryzeae</taxon>
        <taxon>Oryzinae</taxon>
        <taxon>Oryza</taxon>
    </lineage>
</organism>
<accession>J3MFB2</accession>
<dbReference type="EnsemblPlants" id="OB06G27060.1">
    <property type="protein sequence ID" value="OB06G27060.1"/>
    <property type="gene ID" value="OB06G27060"/>
</dbReference>
<dbReference type="HOGENOM" id="CLU_2695146_0_0_1"/>
<dbReference type="Proteomes" id="UP000006038">
    <property type="component" value="Chromosome 6"/>
</dbReference>
<proteinExistence type="predicted"/>